<feature type="compositionally biased region" description="Polar residues" evidence="2">
    <location>
        <begin position="226"/>
        <end position="247"/>
    </location>
</feature>
<name>A0AA88HSY3_ARTSF</name>
<dbReference type="EMBL" id="JAVRJZ010000015">
    <property type="protein sequence ID" value="KAK2713124.1"/>
    <property type="molecule type" value="Genomic_DNA"/>
</dbReference>
<dbReference type="PROSITE" id="PS50097">
    <property type="entry name" value="BTB"/>
    <property type="match status" value="1"/>
</dbReference>
<evidence type="ECO:0000256" key="1">
    <source>
        <dbReference type="ARBA" id="ARBA00023242"/>
    </source>
</evidence>
<dbReference type="Gene3D" id="3.30.710.10">
    <property type="entry name" value="Potassium Channel Kv1.1, Chain A"/>
    <property type="match status" value="1"/>
</dbReference>
<accession>A0AA88HSY3</accession>
<dbReference type="CDD" id="cd18315">
    <property type="entry name" value="BTB_POZ_BAB-like"/>
    <property type="match status" value="1"/>
</dbReference>
<evidence type="ECO:0000313" key="4">
    <source>
        <dbReference type="EMBL" id="KAK2713124.1"/>
    </source>
</evidence>
<dbReference type="AlphaFoldDB" id="A0AA88HSY3"/>
<organism evidence="4 5">
    <name type="scientific">Artemia franciscana</name>
    <name type="common">Brine shrimp</name>
    <name type="synonym">Artemia sanfranciscana</name>
    <dbReference type="NCBI Taxonomy" id="6661"/>
    <lineage>
        <taxon>Eukaryota</taxon>
        <taxon>Metazoa</taxon>
        <taxon>Ecdysozoa</taxon>
        <taxon>Arthropoda</taxon>
        <taxon>Crustacea</taxon>
        <taxon>Branchiopoda</taxon>
        <taxon>Anostraca</taxon>
        <taxon>Artemiidae</taxon>
        <taxon>Artemia</taxon>
    </lineage>
</organism>
<dbReference type="SUPFAM" id="SSF54695">
    <property type="entry name" value="POZ domain"/>
    <property type="match status" value="1"/>
</dbReference>
<protein>
    <recommendedName>
        <fullName evidence="3">BTB domain-containing protein</fullName>
    </recommendedName>
</protein>
<dbReference type="PANTHER" id="PTHR23110">
    <property type="entry name" value="BTB DOMAIN TRANSCRIPTION FACTOR"/>
    <property type="match status" value="1"/>
</dbReference>
<feature type="domain" description="BTB" evidence="3">
    <location>
        <begin position="35"/>
        <end position="101"/>
    </location>
</feature>
<reference evidence="4" key="1">
    <citation type="submission" date="2023-07" db="EMBL/GenBank/DDBJ databases">
        <title>Chromosome-level genome assembly of Artemia franciscana.</title>
        <authorList>
            <person name="Jo E."/>
        </authorList>
    </citation>
    <scope>NUCLEOTIDE SEQUENCE</scope>
    <source>
        <tissue evidence="4">Whole body</tissue>
    </source>
</reference>
<dbReference type="InterPro" id="IPR000210">
    <property type="entry name" value="BTB/POZ_dom"/>
</dbReference>
<dbReference type="Proteomes" id="UP001187531">
    <property type="component" value="Unassembled WGS sequence"/>
</dbReference>
<feature type="region of interest" description="Disordered" evidence="2">
    <location>
        <begin position="151"/>
        <end position="279"/>
    </location>
</feature>
<evidence type="ECO:0000313" key="5">
    <source>
        <dbReference type="Proteomes" id="UP001187531"/>
    </source>
</evidence>
<dbReference type="InterPro" id="IPR051095">
    <property type="entry name" value="Dros_DevTransReg"/>
</dbReference>
<dbReference type="PANTHER" id="PTHR23110:SF109">
    <property type="entry name" value="FI07618P-RELATED"/>
    <property type="match status" value="1"/>
</dbReference>
<proteinExistence type="predicted"/>
<comment type="caution">
    <text evidence="4">The sequence shown here is derived from an EMBL/GenBank/DDBJ whole genome shotgun (WGS) entry which is preliminary data.</text>
</comment>
<evidence type="ECO:0000259" key="3">
    <source>
        <dbReference type="PROSITE" id="PS50097"/>
    </source>
</evidence>
<keyword evidence="1" id="KW-0539">Nucleus</keyword>
<dbReference type="Pfam" id="PF00651">
    <property type="entry name" value="BTB"/>
    <property type="match status" value="1"/>
</dbReference>
<gene>
    <name evidence="4" type="ORF">QYM36_011727</name>
</gene>
<dbReference type="InterPro" id="IPR011333">
    <property type="entry name" value="SKP1/BTB/POZ_sf"/>
</dbReference>
<dbReference type="GO" id="GO:0005634">
    <property type="term" value="C:nucleus"/>
    <property type="evidence" value="ECO:0007669"/>
    <property type="project" value="TreeGrafter"/>
</dbReference>
<keyword evidence="5" id="KW-1185">Reference proteome</keyword>
<evidence type="ECO:0000256" key="2">
    <source>
        <dbReference type="SAM" id="MobiDB-lite"/>
    </source>
</evidence>
<dbReference type="SMART" id="SM00225">
    <property type="entry name" value="BTB"/>
    <property type="match status" value="1"/>
</dbReference>
<dbReference type="GO" id="GO:0006357">
    <property type="term" value="P:regulation of transcription by RNA polymerase II"/>
    <property type="evidence" value="ECO:0007669"/>
    <property type="project" value="TreeGrafter"/>
</dbReference>
<sequence>MQHPQTQQQFSLKWNSHQGNMLKVFTKLMQSEQFTDVTLAAEGKTLKAHRVILSACSAYFEKLLSESGDKNYPIILLRDITYLDLSAIVEFMYKGEIHVTQDNLGSLLKTAESLKVKGLAEVCEDDTTSAQNFSSMPSTDAKSGQALPISQMQFPSSMGGHLGQYPTMSHGTPPLKKKRGRPRLFDSPDDDFSAVKQEGQIQDPSDIKDEGPSETTPQNTPPPASFSEQASTQSPHLLDASSSNQVKQETHDEEMPNESSVVENTEEVTKEPSSKLKSNPDVSYVDGEVFYCGMKVIKFNDYIQFRSRAHFWEEPVLLKMMDSVKNKTLDMKSAADLLGVSYGTLYGRYRENFGYLKHPWASRRRDSGHSKIALSSRQDYLDKRVLGALLRNDLTISQAAAMLGTSENAIFSQVHQHMLNTKNRALSQETDSEEDRLQIDLDEMGQENVQKPKMKVRIDANIATRID</sequence>